<dbReference type="InterPro" id="IPR024072">
    <property type="entry name" value="DHFR-like_dom_sf"/>
</dbReference>
<dbReference type="PRINTS" id="PR00070">
    <property type="entry name" value="DHFR"/>
</dbReference>
<evidence type="ECO:0000256" key="1">
    <source>
        <dbReference type="ARBA" id="ARBA00004903"/>
    </source>
</evidence>
<keyword evidence="5 7" id="KW-0521">NADP</keyword>
<comment type="function">
    <text evidence="7">Key enzyme in folate metabolism. Catalyzes an essential reaction for de novo glycine and purine synthesis, and for DNA precursor synthesis.</text>
</comment>
<gene>
    <name evidence="10" type="ORF">VZC37_09630</name>
</gene>
<evidence type="ECO:0000256" key="2">
    <source>
        <dbReference type="ARBA" id="ARBA00009539"/>
    </source>
</evidence>
<comment type="caution">
    <text evidence="10">The sequence shown here is derived from an EMBL/GenBank/DDBJ whole genome shotgun (WGS) entry which is preliminary data.</text>
</comment>
<proteinExistence type="inferred from homology"/>
<evidence type="ECO:0000256" key="4">
    <source>
        <dbReference type="ARBA" id="ARBA00022563"/>
    </source>
</evidence>
<dbReference type="PIRSF" id="PIRSF000194">
    <property type="entry name" value="DHFR"/>
    <property type="match status" value="1"/>
</dbReference>
<dbReference type="GO" id="GO:0004146">
    <property type="term" value="F:dihydrofolate reductase activity"/>
    <property type="evidence" value="ECO:0007669"/>
    <property type="project" value="UniProtKB-EC"/>
</dbReference>
<feature type="domain" description="DHFR" evidence="9">
    <location>
        <begin position="4"/>
        <end position="163"/>
    </location>
</feature>
<evidence type="ECO:0000256" key="8">
    <source>
        <dbReference type="RuleBase" id="RU004474"/>
    </source>
</evidence>
<comment type="catalytic activity">
    <reaction evidence="7">
        <text>(6S)-5,6,7,8-tetrahydrofolate + NADP(+) = 7,8-dihydrofolate + NADPH + H(+)</text>
        <dbReference type="Rhea" id="RHEA:15009"/>
        <dbReference type="ChEBI" id="CHEBI:15378"/>
        <dbReference type="ChEBI" id="CHEBI:57451"/>
        <dbReference type="ChEBI" id="CHEBI:57453"/>
        <dbReference type="ChEBI" id="CHEBI:57783"/>
        <dbReference type="ChEBI" id="CHEBI:58349"/>
        <dbReference type="EC" id="1.5.1.3"/>
    </reaction>
</comment>
<evidence type="ECO:0000313" key="10">
    <source>
        <dbReference type="EMBL" id="MEE3850594.1"/>
    </source>
</evidence>
<dbReference type="PANTHER" id="PTHR48069">
    <property type="entry name" value="DIHYDROFOLATE REDUCTASE"/>
    <property type="match status" value="1"/>
</dbReference>
<dbReference type="PROSITE" id="PS00075">
    <property type="entry name" value="DHFR_1"/>
    <property type="match status" value="1"/>
</dbReference>
<evidence type="ECO:0000256" key="6">
    <source>
        <dbReference type="ARBA" id="ARBA00023002"/>
    </source>
</evidence>
<evidence type="ECO:0000256" key="5">
    <source>
        <dbReference type="ARBA" id="ARBA00022857"/>
    </source>
</evidence>
<dbReference type="InterPro" id="IPR001796">
    <property type="entry name" value="DHFR_dom"/>
</dbReference>
<accession>A0ABU7MBX1</accession>
<keyword evidence="6 7" id="KW-0560">Oxidoreductase</keyword>
<organism evidence="10 11">
    <name type="scientific">Gordonia sesuvii</name>
    <dbReference type="NCBI Taxonomy" id="3116777"/>
    <lineage>
        <taxon>Bacteria</taxon>
        <taxon>Bacillati</taxon>
        <taxon>Actinomycetota</taxon>
        <taxon>Actinomycetes</taxon>
        <taxon>Mycobacteriales</taxon>
        <taxon>Gordoniaceae</taxon>
        <taxon>Gordonia</taxon>
    </lineage>
</organism>
<dbReference type="EC" id="1.5.1.3" evidence="3 7"/>
<dbReference type="RefSeq" id="WP_330432230.1">
    <property type="nucleotide sequence ID" value="NZ_JAZDUF010000002.1"/>
</dbReference>
<dbReference type="CDD" id="cd00209">
    <property type="entry name" value="DHFR"/>
    <property type="match status" value="1"/>
</dbReference>
<evidence type="ECO:0000256" key="3">
    <source>
        <dbReference type="ARBA" id="ARBA00012856"/>
    </source>
</evidence>
<evidence type="ECO:0000259" key="9">
    <source>
        <dbReference type="PROSITE" id="PS51330"/>
    </source>
</evidence>
<dbReference type="InterPro" id="IPR012259">
    <property type="entry name" value="DHFR"/>
</dbReference>
<dbReference type="InterPro" id="IPR017925">
    <property type="entry name" value="DHFR_CS"/>
</dbReference>
<dbReference type="PANTHER" id="PTHR48069:SF3">
    <property type="entry name" value="DIHYDROFOLATE REDUCTASE"/>
    <property type="match status" value="1"/>
</dbReference>
<evidence type="ECO:0000256" key="7">
    <source>
        <dbReference type="PIRNR" id="PIRNR000194"/>
    </source>
</evidence>
<dbReference type="SUPFAM" id="SSF53597">
    <property type="entry name" value="Dihydrofolate reductase-like"/>
    <property type="match status" value="1"/>
</dbReference>
<protein>
    <recommendedName>
        <fullName evidence="3 7">Dihydrofolate reductase</fullName>
        <ecNumber evidence="3 7">1.5.1.3</ecNumber>
    </recommendedName>
</protein>
<comment type="similarity">
    <text evidence="2 7 8">Belongs to the dihydrofolate reductase family.</text>
</comment>
<dbReference type="EMBL" id="JAZDUF010000002">
    <property type="protein sequence ID" value="MEE3850594.1"/>
    <property type="molecule type" value="Genomic_DNA"/>
</dbReference>
<reference evidence="10 11" key="1">
    <citation type="submission" date="2024-01" db="EMBL/GenBank/DDBJ databases">
        <title>Draft genome sequence of Gordonia sp. LSe1-13.</title>
        <authorList>
            <person name="Suphannarot A."/>
            <person name="Mingma R."/>
        </authorList>
    </citation>
    <scope>NUCLEOTIDE SEQUENCE [LARGE SCALE GENOMIC DNA]</scope>
    <source>
        <strain evidence="10 11">LSe1-13</strain>
    </source>
</reference>
<sequence>MVTTVTLLWAQDRVGAIGRGNTIPWHVPEDMRRFRELTGTDPVVMGRKTWESLPDRFRPLPGRRNVVVTRSTTMQLEGADVVDSLDAGLGLIDGPATVIGGGQIYEAAMGHATHLRVTEIDVLVEGADTFAPEIDPYVWDTDESGEWLTSSTGVRYRFVDYVRHALVRR</sequence>
<keyword evidence="4 7" id="KW-0554">One-carbon metabolism</keyword>
<dbReference type="Pfam" id="PF00186">
    <property type="entry name" value="DHFR_1"/>
    <property type="match status" value="1"/>
</dbReference>
<name>A0ABU7MBX1_9ACTN</name>
<keyword evidence="11" id="KW-1185">Reference proteome</keyword>
<dbReference type="Gene3D" id="3.40.430.10">
    <property type="entry name" value="Dihydrofolate Reductase, subunit A"/>
    <property type="match status" value="1"/>
</dbReference>
<dbReference type="PROSITE" id="PS51330">
    <property type="entry name" value="DHFR_2"/>
    <property type="match status" value="1"/>
</dbReference>
<evidence type="ECO:0000313" key="11">
    <source>
        <dbReference type="Proteomes" id="UP001347146"/>
    </source>
</evidence>
<comment type="pathway">
    <text evidence="1 7">Cofactor biosynthesis; tetrahydrofolate biosynthesis; 5,6,7,8-tetrahydrofolate from 7,8-dihydrofolate: step 1/1.</text>
</comment>
<dbReference type="Proteomes" id="UP001347146">
    <property type="component" value="Unassembled WGS sequence"/>
</dbReference>